<keyword evidence="10" id="KW-1185">Reference proteome</keyword>
<evidence type="ECO:0000256" key="7">
    <source>
        <dbReference type="SAM" id="Phobius"/>
    </source>
</evidence>
<dbReference type="RefSeq" id="WP_055122417.1">
    <property type="nucleotide sequence ID" value="NZ_LKST01000002.1"/>
</dbReference>
<keyword evidence="4" id="KW-1015">Disulfide bond</keyword>
<dbReference type="OrthoDB" id="9796554at2"/>
<dbReference type="Proteomes" id="UP000050517">
    <property type="component" value="Unassembled WGS sequence"/>
</dbReference>
<evidence type="ECO:0000256" key="3">
    <source>
        <dbReference type="ARBA" id="ARBA00022968"/>
    </source>
</evidence>
<dbReference type="PROSITE" id="PS51352">
    <property type="entry name" value="THIOREDOXIN_2"/>
    <property type="match status" value="1"/>
</dbReference>
<evidence type="ECO:0000256" key="2">
    <source>
        <dbReference type="ARBA" id="ARBA00022748"/>
    </source>
</evidence>
<dbReference type="Pfam" id="PF08534">
    <property type="entry name" value="Redoxin"/>
    <property type="match status" value="1"/>
</dbReference>
<keyword evidence="7" id="KW-1133">Transmembrane helix</keyword>
<comment type="caution">
    <text evidence="9">The sequence shown here is derived from an EMBL/GenBank/DDBJ whole genome shotgun (WGS) entry which is preliminary data.</text>
</comment>
<dbReference type="PANTHER" id="PTHR42852:SF6">
    <property type="entry name" value="THIOL:DISULFIDE INTERCHANGE PROTEIN DSBE"/>
    <property type="match status" value="1"/>
</dbReference>
<dbReference type="InterPro" id="IPR050553">
    <property type="entry name" value="Thioredoxin_ResA/DsbE_sf"/>
</dbReference>
<dbReference type="STRING" id="1544416.Cocul_01300"/>
<keyword evidence="7" id="KW-0472">Membrane</keyword>
<gene>
    <name evidence="9" type="primary">trxA_1</name>
    <name evidence="9" type="ORF">Cocul_01300</name>
</gene>
<dbReference type="InterPro" id="IPR013740">
    <property type="entry name" value="Redoxin"/>
</dbReference>
<evidence type="ECO:0000256" key="6">
    <source>
        <dbReference type="SAM" id="MobiDB-lite"/>
    </source>
</evidence>
<dbReference type="PATRIC" id="fig|1544416.3.peg.1306"/>
<dbReference type="EMBL" id="LKST01000002">
    <property type="protein sequence ID" value="KQB84498.1"/>
    <property type="molecule type" value="Genomic_DNA"/>
</dbReference>
<dbReference type="CDD" id="cd02966">
    <property type="entry name" value="TlpA_like_family"/>
    <property type="match status" value="1"/>
</dbReference>
<dbReference type="SUPFAM" id="SSF52833">
    <property type="entry name" value="Thioredoxin-like"/>
    <property type="match status" value="1"/>
</dbReference>
<feature type="region of interest" description="Disordered" evidence="6">
    <location>
        <begin position="31"/>
        <end position="55"/>
    </location>
</feature>
<feature type="transmembrane region" description="Helical" evidence="7">
    <location>
        <begin position="6"/>
        <end position="23"/>
    </location>
</feature>
<organism evidence="9 10">
    <name type="scientific">Corynebacterium oculi</name>
    <dbReference type="NCBI Taxonomy" id="1544416"/>
    <lineage>
        <taxon>Bacteria</taxon>
        <taxon>Bacillati</taxon>
        <taxon>Actinomycetota</taxon>
        <taxon>Actinomycetes</taxon>
        <taxon>Mycobacteriales</taxon>
        <taxon>Corynebacteriaceae</taxon>
        <taxon>Corynebacterium</taxon>
    </lineage>
</organism>
<evidence type="ECO:0000313" key="9">
    <source>
        <dbReference type="EMBL" id="KQB84498.1"/>
    </source>
</evidence>
<dbReference type="InterPro" id="IPR036249">
    <property type="entry name" value="Thioredoxin-like_sf"/>
</dbReference>
<keyword evidence="3" id="KW-0735">Signal-anchor</keyword>
<dbReference type="AlphaFoldDB" id="A0A0N8VZP8"/>
<dbReference type="PANTHER" id="PTHR42852">
    <property type="entry name" value="THIOL:DISULFIDE INTERCHANGE PROTEIN DSBE"/>
    <property type="match status" value="1"/>
</dbReference>
<dbReference type="PROSITE" id="PS00194">
    <property type="entry name" value="THIOREDOXIN_1"/>
    <property type="match status" value="1"/>
</dbReference>
<keyword evidence="7" id="KW-0812">Transmembrane</keyword>
<keyword evidence="5" id="KW-0676">Redox-active center</keyword>
<dbReference type="GO" id="GO:0030313">
    <property type="term" value="C:cell envelope"/>
    <property type="evidence" value="ECO:0007669"/>
    <property type="project" value="UniProtKB-SubCell"/>
</dbReference>
<protein>
    <submittedName>
        <fullName evidence="9">Thioredoxin</fullName>
    </submittedName>
</protein>
<evidence type="ECO:0000256" key="4">
    <source>
        <dbReference type="ARBA" id="ARBA00023157"/>
    </source>
</evidence>
<reference evidence="9 10" key="1">
    <citation type="submission" date="2015-10" db="EMBL/GenBank/DDBJ databases">
        <title>Corynebacteirum lowii and Corynebacterium oculi species nova, derived from human clinical disease and and emended description of Corynebacterium mastiditis.</title>
        <authorList>
            <person name="Bernard K."/>
            <person name="Pacheco A.L."/>
            <person name="Mcdougall C."/>
            <person name="Burtx T."/>
            <person name="Weibe D."/>
            <person name="Tyler S."/>
            <person name="Olson A.B."/>
            <person name="Cnockaert M."/>
            <person name="Eguchi H."/>
            <person name="Kuwahara T."/>
            <person name="Nakayama-Imaohji H."/>
            <person name="Boudewijins M."/>
            <person name="Van Hoecke F."/>
            <person name="Bernier A.-M."/>
            <person name="Vandamme P."/>
        </authorList>
    </citation>
    <scope>NUCLEOTIDE SEQUENCE [LARGE SCALE GENOMIC DNA]</scope>
    <source>
        <strain evidence="9 10">NML 130210</strain>
    </source>
</reference>
<keyword evidence="2" id="KW-0201">Cytochrome c-type biogenesis</keyword>
<evidence type="ECO:0000256" key="5">
    <source>
        <dbReference type="ARBA" id="ARBA00023284"/>
    </source>
</evidence>
<dbReference type="InterPro" id="IPR017937">
    <property type="entry name" value="Thioredoxin_CS"/>
</dbReference>
<name>A0A0N8VZP8_9CORY</name>
<dbReference type="Gene3D" id="3.40.30.10">
    <property type="entry name" value="Glutaredoxin"/>
    <property type="match status" value="1"/>
</dbReference>
<proteinExistence type="predicted"/>
<accession>A0A0N8VZP8</accession>
<evidence type="ECO:0000259" key="8">
    <source>
        <dbReference type="PROSITE" id="PS51352"/>
    </source>
</evidence>
<dbReference type="InterPro" id="IPR013766">
    <property type="entry name" value="Thioredoxin_domain"/>
</dbReference>
<evidence type="ECO:0000313" key="10">
    <source>
        <dbReference type="Proteomes" id="UP000050517"/>
    </source>
</evidence>
<feature type="domain" description="Thioredoxin" evidence="8">
    <location>
        <begin position="61"/>
        <end position="198"/>
    </location>
</feature>
<sequence>MNRHVVGYLVAVVAVAVLLVAAVPGMMRGDQEAEPEAFSPDSSEARQDRSVPPRPDCGALGVAGVELECLGAPRDSSHVQPQDLSADAVTVVNVWAWWCGPCREELPVMERFAQAHPEYRVVGVHADARAASGAELLDELGVGLPSFQDDDNSFAGALGLPSVVPITVVVRAGEVVTMLPKAYSDVSELESDVREALA</sequence>
<evidence type="ECO:0000256" key="1">
    <source>
        <dbReference type="ARBA" id="ARBA00004196"/>
    </source>
</evidence>
<dbReference type="GO" id="GO:0017004">
    <property type="term" value="P:cytochrome complex assembly"/>
    <property type="evidence" value="ECO:0007669"/>
    <property type="project" value="UniProtKB-KW"/>
</dbReference>
<dbReference type="GO" id="GO:0016491">
    <property type="term" value="F:oxidoreductase activity"/>
    <property type="evidence" value="ECO:0007669"/>
    <property type="project" value="InterPro"/>
</dbReference>
<comment type="subcellular location">
    <subcellularLocation>
        <location evidence="1">Cell envelope</location>
    </subcellularLocation>
</comment>